<evidence type="ECO:0000256" key="8">
    <source>
        <dbReference type="ARBA" id="ARBA00039168"/>
    </source>
</evidence>
<dbReference type="SUPFAM" id="SSF103481">
    <property type="entry name" value="Multidrug resistance efflux transporter EmrE"/>
    <property type="match status" value="1"/>
</dbReference>
<dbReference type="Proteomes" id="UP001626549">
    <property type="component" value="Chromosome"/>
</dbReference>
<evidence type="ECO:0000256" key="6">
    <source>
        <dbReference type="ARBA" id="ARBA00023136"/>
    </source>
</evidence>
<proteinExistence type="inferred from homology"/>
<dbReference type="EMBL" id="CP136865">
    <property type="protein sequence ID" value="WOJ98087.1"/>
    <property type="molecule type" value="Genomic_DNA"/>
</dbReference>
<organism evidence="11 12">
    <name type="scientific">Congregibacter brevis</name>
    <dbReference type="NCBI Taxonomy" id="3081201"/>
    <lineage>
        <taxon>Bacteria</taxon>
        <taxon>Pseudomonadati</taxon>
        <taxon>Pseudomonadota</taxon>
        <taxon>Gammaproteobacteria</taxon>
        <taxon>Cellvibrionales</taxon>
        <taxon>Halieaceae</taxon>
        <taxon>Congregibacter</taxon>
    </lineage>
</organism>
<dbReference type="NCBIfam" id="NF008512">
    <property type="entry name" value="PRK11431.1"/>
    <property type="match status" value="1"/>
</dbReference>
<comment type="subcellular location">
    <subcellularLocation>
        <location evidence="1 9">Cell membrane</location>
        <topology evidence="1 9">Multi-pass membrane protein</topology>
    </subcellularLocation>
</comment>
<evidence type="ECO:0000256" key="10">
    <source>
        <dbReference type="SAM" id="Phobius"/>
    </source>
</evidence>
<keyword evidence="12" id="KW-1185">Reference proteome</keyword>
<evidence type="ECO:0000313" key="11">
    <source>
        <dbReference type="EMBL" id="WOJ98087.1"/>
    </source>
</evidence>
<evidence type="ECO:0000256" key="2">
    <source>
        <dbReference type="ARBA" id="ARBA00022448"/>
    </source>
</evidence>
<keyword evidence="5 10" id="KW-1133">Transmembrane helix</keyword>
<keyword evidence="4 9" id="KW-0812">Transmembrane</keyword>
<reference evidence="11 12" key="1">
    <citation type="submission" date="2023-10" db="EMBL/GenBank/DDBJ databases">
        <title>Two novel species belonging to the OM43/NOR5 clade.</title>
        <authorList>
            <person name="Park M."/>
        </authorList>
    </citation>
    <scope>NUCLEOTIDE SEQUENCE [LARGE SCALE GENOMIC DNA]</scope>
    <source>
        <strain evidence="11 12">IMCC45268</strain>
    </source>
</reference>
<accession>A0ABZ0IGB9</accession>
<dbReference type="InterPro" id="IPR000390">
    <property type="entry name" value="Small_drug/metabolite_transptr"/>
</dbReference>
<keyword evidence="3" id="KW-1003">Cell membrane</keyword>
<gene>
    <name evidence="11" type="primary">sugE</name>
    <name evidence="11" type="ORF">R0137_05800</name>
</gene>
<keyword evidence="6 10" id="KW-0472">Membrane</keyword>
<dbReference type="Gene3D" id="1.10.3730.20">
    <property type="match status" value="1"/>
</dbReference>
<evidence type="ECO:0000256" key="4">
    <source>
        <dbReference type="ARBA" id="ARBA00022692"/>
    </source>
</evidence>
<dbReference type="Pfam" id="PF00893">
    <property type="entry name" value="Multi_Drug_Res"/>
    <property type="match status" value="1"/>
</dbReference>
<evidence type="ECO:0000313" key="12">
    <source>
        <dbReference type="Proteomes" id="UP001626549"/>
    </source>
</evidence>
<name>A0ABZ0IGB9_9GAMM</name>
<feature type="transmembrane region" description="Helical" evidence="10">
    <location>
        <begin position="59"/>
        <end position="78"/>
    </location>
</feature>
<dbReference type="PANTHER" id="PTHR30561">
    <property type="entry name" value="SMR FAMILY PROTON-DEPENDENT DRUG EFFLUX TRANSPORTER SUGE"/>
    <property type="match status" value="1"/>
</dbReference>
<sequence length="110" mass="11650">MAWVLLVAAGFFEIVWAIALKYSDGFTRLWPSVIFGVAAWISFAFLAQAVRVLPMGTAYAVWTGIGAVGLAVAGIIWFEESASLLRVACITLIVVGIVGLKLSSADSSIV</sequence>
<dbReference type="InterPro" id="IPR037185">
    <property type="entry name" value="EmrE-like"/>
</dbReference>
<evidence type="ECO:0000256" key="7">
    <source>
        <dbReference type="ARBA" id="ARBA00038151"/>
    </source>
</evidence>
<comment type="similarity">
    <text evidence="7">Belongs to the drug/metabolite transporter (DMT) superfamily. Small multidrug resistance (SMR) (TC 2.A.7.1) family. Gdx/SugE subfamily.</text>
</comment>
<evidence type="ECO:0000256" key="1">
    <source>
        <dbReference type="ARBA" id="ARBA00004651"/>
    </source>
</evidence>
<feature type="transmembrane region" description="Helical" evidence="10">
    <location>
        <begin position="84"/>
        <end position="102"/>
    </location>
</feature>
<feature type="transmembrane region" description="Helical" evidence="10">
    <location>
        <begin position="27"/>
        <end position="47"/>
    </location>
</feature>
<protein>
    <recommendedName>
        <fullName evidence="8">Guanidinium exporter</fullName>
    </recommendedName>
</protein>
<keyword evidence="2" id="KW-0813">Transport</keyword>
<dbReference type="InterPro" id="IPR045324">
    <property type="entry name" value="Small_multidrug_res"/>
</dbReference>
<evidence type="ECO:0000256" key="9">
    <source>
        <dbReference type="RuleBase" id="RU003942"/>
    </source>
</evidence>
<dbReference type="RefSeq" id="WP_407329271.1">
    <property type="nucleotide sequence ID" value="NZ_CP136865.1"/>
</dbReference>
<evidence type="ECO:0000256" key="3">
    <source>
        <dbReference type="ARBA" id="ARBA00022475"/>
    </source>
</evidence>
<dbReference type="PANTHER" id="PTHR30561:SF0">
    <property type="entry name" value="GUANIDINIUM EXPORTER"/>
    <property type="match status" value="1"/>
</dbReference>
<evidence type="ECO:0000256" key="5">
    <source>
        <dbReference type="ARBA" id="ARBA00022989"/>
    </source>
</evidence>